<evidence type="ECO:0000313" key="2">
    <source>
        <dbReference type="Proteomes" id="UP001164676"/>
    </source>
</evidence>
<dbReference type="EMBL" id="CP114584">
    <property type="protein sequence ID" value="WBA15130.1"/>
    <property type="molecule type" value="Genomic_DNA"/>
</dbReference>
<dbReference type="Proteomes" id="UP001164676">
    <property type="component" value="Chromosome"/>
</dbReference>
<gene>
    <name evidence="1" type="ORF">N7E60_02110</name>
</gene>
<protein>
    <submittedName>
        <fullName evidence="1">Sce7725 family protein</fullName>
    </submittedName>
</protein>
<reference evidence="1" key="1">
    <citation type="submission" date="2022-09" db="EMBL/GenBank/DDBJ databases">
        <authorList>
            <person name="Li Z.-J."/>
        </authorList>
    </citation>
    <scope>NUCLEOTIDE SEQUENCE</scope>
    <source>
        <strain evidence="1">TGB10</strain>
    </source>
</reference>
<dbReference type="RefSeq" id="WP_269597990.1">
    <property type="nucleotide sequence ID" value="NZ_CP114584.1"/>
</dbReference>
<dbReference type="NCBIfam" id="NF033831">
    <property type="entry name" value="sce7725_fam"/>
    <property type="match status" value="1"/>
</dbReference>
<keyword evidence="2" id="KW-1185">Reference proteome</keyword>
<accession>A0ABY7LGV7</accession>
<sequence>MYFPFFRARQFELLALRDTIDSHISVNNIKPIIEPVNESTRDILRFCEELEKVGAGFILIVNPSKGFYQRNAKKIEYLISECVQKNSRIEFGFRINDGTPIKTIKAFLNGYKEYSVSLIHESSIQEVNEIKELINSIDNFSFNIFIKEGTGTRYRKKFSDYSNVLLEDGFNKLERNSDYGGEEFFSDLVYSYEEDGYFGFGDYSIVGDHFTEGGGQARACAIHITYEEKQREEVWVHHFLSHPREAVEDGATLAAEAIEQLVLYVREAWEPESYTEAIKDFFLIYDSGKQTSLAYVKKLSMRHHLELIDRLLD</sequence>
<name>A0ABY7LGV7_9GAMM</name>
<evidence type="ECO:0000313" key="1">
    <source>
        <dbReference type="EMBL" id="WBA15130.1"/>
    </source>
</evidence>
<proteinExistence type="predicted"/>
<organism evidence="1 2">
    <name type="scientific">Salinivibrio proteolyticus</name>
    <dbReference type="NCBI Taxonomy" id="334715"/>
    <lineage>
        <taxon>Bacteria</taxon>
        <taxon>Pseudomonadati</taxon>
        <taxon>Pseudomonadota</taxon>
        <taxon>Gammaproteobacteria</taxon>
        <taxon>Vibrionales</taxon>
        <taxon>Vibrionaceae</taxon>
        <taxon>Salinivibrio</taxon>
    </lineage>
</organism>
<dbReference type="InterPro" id="IPR047727">
    <property type="entry name" value="Sce7725-like"/>
</dbReference>